<accession>A0A9X0WGM2</accession>
<evidence type="ECO:0000256" key="9">
    <source>
        <dbReference type="RuleBase" id="RU000320"/>
    </source>
</evidence>
<feature type="transmembrane region" description="Helical" evidence="10">
    <location>
        <begin position="896"/>
        <end position="916"/>
    </location>
</feature>
<feature type="transmembrane region" description="Helical" evidence="10">
    <location>
        <begin position="687"/>
        <end position="709"/>
    </location>
</feature>
<comment type="caution">
    <text evidence="16">The sequence shown here is derived from an EMBL/GenBank/DDBJ whole genome shotgun (WGS) entry which is preliminary data.</text>
</comment>
<dbReference type="NCBIfam" id="NF009288">
    <property type="entry name" value="PRK12648.1"/>
    <property type="match status" value="1"/>
</dbReference>
<protein>
    <submittedName>
        <fullName evidence="16">Monovalent cation/H+ antiporter subunit A</fullName>
    </submittedName>
</protein>
<dbReference type="InterPro" id="IPR001516">
    <property type="entry name" value="Proton_antipo_N"/>
</dbReference>
<feature type="domain" description="MrpA C-terminal/MbhD" evidence="14">
    <location>
        <begin position="611"/>
        <end position="676"/>
    </location>
</feature>
<feature type="transmembrane region" description="Helical" evidence="10">
    <location>
        <begin position="498"/>
        <end position="522"/>
    </location>
</feature>
<feature type="transmembrane region" description="Helical" evidence="10">
    <location>
        <begin position="627"/>
        <end position="647"/>
    </location>
</feature>
<dbReference type="InterPro" id="IPR025383">
    <property type="entry name" value="MrpA_C/MbhD"/>
</dbReference>
<feature type="transmembrane region" description="Helical" evidence="10">
    <location>
        <begin position="653"/>
        <end position="675"/>
    </location>
</feature>
<evidence type="ECO:0000256" key="3">
    <source>
        <dbReference type="ARBA" id="ARBA00022449"/>
    </source>
</evidence>
<dbReference type="InterPro" id="IPR001750">
    <property type="entry name" value="ND/Mrp_TM"/>
</dbReference>
<evidence type="ECO:0000256" key="5">
    <source>
        <dbReference type="ARBA" id="ARBA00022692"/>
    </source>
</evidence>
<dbReference type="InterPro" id="IPR050616">
    <property type="entry name" value="CPA3_Na-H_Antiporter_A"/>
</dbReference>
<dbReference type="GO" id="GO:0006811">
    <property type="term" value="P:monoatomic ion transport"/>
    <property type="evidence" value="ECO:0007669"/>
    <property type="project" value="UniProtKB-KW"/>
</dbReference>
<feature type="transmembrane region" description="Helical" evidence="10">
    <location>
        <begin position="242"/>
        <end position="264"/>
    </location>
</feature>
<gene>
    <name evidence="16" type="ORF">CKO25_06155</name>
</gene>
<dbReference type="PRINTS" id="PR01434">
    <property type="entry name" value="NADHDHGNASE5"/>
</dbReference>
<feature type="transmembrane region" description="Helical" evidence="10">
    <location>
        <begin position="205"/>
        <end position="230"/>
    </location>
</feature>
<dbReference type="Pfam" id="PF13244">
    <property type="entry name" value="MbhD"/>
    <property type="match status" value="1"/>
</dbReference>
<dbReference type="GO" id="GO:0015297">
    <property type="term" value="F:antiporter activity"/>
    <property type="evidence" value="ECO:0007669"/>
    <property type="project" value="UniProtKB-KW"/>
</dbReference>
<feature type="domain" description="Na+/H+ antiporter MnhB subunit-related protein" evidence="13">
    <location>
        <begin position="789"/>
        <end position="912"/>
    </location>
</feature>
<keyword evidence="5 9" id="KW-0812">Transmembrane</keyword>
<feature type="transmembrane region" description="Helical" evidence="10">
    <location>
        <begin position="131"/>
        <end position="150"/>
    </location>
</feature>
<dbReference type="Pfam" id="PF00361">
    <property type="entry name" value="Proton_antipo_M"/>
    <property type="match status" value="1"/>
</dbReference>
<feature type="transmembrane region" description="Helical" evidence="10">
    <location>
        <begin position="109"/>
        <end position="125"/>
    </location>
</feature>
<keyword evidence="6 10" id="KW-1133">Transmembrane helix</keyword>
<feature type="domain" description="NADH-Ubiquinone oxidoreductase (complex I) chain 5 N-terminal" evidence="12">
    <location>
        <begin position="65"/>
        <end position="110"/>
    </location>
</feature>
<evidence type="ECO:0000256" key="2">
    <source>
        <dbReference type="ARBA" id="ARBA00022448"/>
    </source>
</evidence>
<dbReference type="RefSeq" id="WP_200387035.1">
    <property type="nucleotide sequence ID" value="NZ_NRSD01000004.1"/>
</dbReference>
<evidence type="ECO:0000256" key="6">
    <source>
        <dbReference type="ARBA" id="ARBA00022989"/>
    </source>
</evidence>
<feature type="transmembrane region" description="Helical" evidence="10">
    <location>
        <begin position="569"/>
        <end position="591"/>
    </location>
</feature>
<keyword evidence="4" id="KW-1003">Cell membrane</keyword>
<dbReference type="Pfam" id="PF00662">
    <property type="entry name" value="Proton_antipo_N"/>
    <property type="match status" value="1"/>
</dbReference>
<dbReference type="EMBL" id="NRSD01000004">
    <property type="protein sequence ID" value="MBK1644243.1"/>
    <property type="molecule type" value="Genomic_DNA"/>
</dbReference>
<dbReference type="Pfam" id="PF20501">
    <property type="entry name" value="MbhE"/>
    <property type="match status" value="1"/>
</dbReference>
<reference evidence="16 17" key="1">
    <citation type="journal article" date="2020" name="Microorganisms">
        <title>Osmotic Adaptation and Compatible Solute Biosynthesis of Phototrophic Bacteria as Revealed from Genome Analyses.</title>
        <authorList>
            <person name="Imhoff J.F."/>
            <person name="Rahn T."/>
            <person name="Kunzel S."/>
            <person name="Keller A."/>
            <person name="Neulinger S.C."/>
        </authorList>
    </citation>
    <scope>NUCLEOTIDE SEQUENCE [LARGE SCALE GENOMIC DNA]</scope>
    <source>
        <strain evidence="16 17">DSM 21303</strain>
    </source>
</reference>
<feature type="transmembrane region" description="Helical" evidence="10">
    <location>
        <begin position="367"/>
        <end position="389"/>
    </location>
</feature>
<feature type="domain" description="NADH:quinone oxidoreductase/Mrp antiporter transmembrane" evidence="11">
    <location>
        <begin position="126"/>
        <end position="403"/>
    </location>
</feature>
<proteinExistence type="predicted"/>
<name>A0A9X0WGM2_9GAMM</name>
<dbReference type="GO" id="GO:0005886">
    <property type="term" value="C:plasma membrane"/>
    <property type="evidence" value="ECO:0007669"/>
    <property type="project" value="UniProtKB-SubCell"/>
</dbReference>
<dbReference type="InterPro" id="IPR007182">
    <property type="entry name" value="MnhB"/>
</dbReference>
<feature type="transmembrane region" description="Helical" evidence="10">
    <location>
        <begin position="603"/>
        <end position="620"/>
    </location>
</feature>
<feature type="transmembrane region" description="Helical" evidence="10">
    <location>
        <begin position="459"/>
        <end position="486"/>
    </location>
</feature>
<evidence type="ECO:0000259" key="12">
    <source>
        <dbReference type="Pfam" id="PF00662"/>
    </source>
</evidence>
<evidence type="ECO:0000259" key="11">
    <source>
        <dbReference type="Pfam" id="PF00361"/>
    </source>
</evidence>
<organism evidence="16 17">
    <name type="scientific">Thiocapsa imhoffii</name>
    <dbReference type="NCBI Taxonomy" id="382777"/>
    <lineage>
        <taxon>Bacteria</taxon>
        <taxon>Pseudomonadati</taxon>
        <taxon>Pseudomonadota</taxon>
        <taxon>Gammaproteobacteria</taxon>
        <taxon>Chromatiales</taxon>
        <taxon>Chromatiaceae</taxon>
        <taxon>Thiocapsa</taxon>
    </lineage>
</organism>
<evidence type="ECO:0000256" key="8">
    <source>
        <dbReference type="ARBA" id="ARBA00023136"/>
    </source>
</evidence>
<evidence type="ECO:0000313" key="17">
    <source>
        <dbReference type="Proteomes" id="UP001138802"/>
    </source>
</evidence>
<keyword evidence="17" id="KW-1185">Reference proteome</keyword>
<evidence type="ECO:0000259" key="13">
    <source>
        <dbReference type="Pfam" id="PF04039"/>
    </source>
</evidence>
<keyword evidence="7" id="KW-0406">Ion transport</keyword>
<evidence type="ECO:0000259" key="14">
    <source>
        <dbReference type="Pfam" id="PF13244"/>
    </source>
</evidence>
<feature type="transmembrane region" description="Helical" evidence="10">
    <location>
        <begin position="750"/>
        <end position="768"/>
    </location>
</feature>
<feature type="transmembrane region" description="Helical" evidence="10">
    <location>
        <begin position="409"/>
        <end position="427"/>
    </location>
</feature>
<evidence type="ECO:0000256" key="10">
    <source>
        <dbReference type="SAM" id="Phobius"/>
    </source>
</evidence>
<keyword evidence="8 10" id="KW-0472">Membrane</keyword>
<feature type="domain" description="MrpA C-terminal/MbhE" evidence="15">
    <location>
        <begin position="686"/>
        <end position="766"/>
    </location>
</feature>
<keyword evidence="3" id="KW-0050">Antiport</keyword>
<feature type="transmembrane region" description="Helical" evidence="10">
    <location>
        <begin position="322"/>
        <end position="346"/>
    </location>
</feature>
<dbReference type="Proteomes" id="UP001138802">
    <property type="component" value="Unassembled WGS sequence"/>
</dbReference>
<evidence type="ECO:0000313" key="16">
    <source>
        <dbReference type="EMBL" id="MBK1644243.1"/>
    </source>
</evidence>
<feature type="transmembrane region" description="Helical" evidence="10">
    <location>
        <begin position="270"/>
        <end position="291"/>
    </location>
</feature>
<evidence type="ECO:0000256" key="4">
    <source>
        <dbReference type="ARBA" id="ARBA00022475"/>
    </source>
</evidence>
<feature type="transmembrane region" description="Helical" evidence="10">
    <location>
        <begin position="816"/>
        <end position="836"/>
    </location>
</feature>
<feature type="transmembrane region" description="Helical" evidence="10">
    <location>
        <begin position="856"/>
        <end position="876"/>
    </location>
</feature>
<dbReference type="Pfam" id="PF04039">
    <property type="entry name" value="MnhB"/>
    <property type="match status" value="1"/>
</dbReference>
<dbReference type="PANTHER" id="PTHR43373:SF1">
    <property type="entry name" value="NA(+)_H(+) ANTIPORTER SUBUNIT A"/>
    <property type="match status" value="1"/>
</dbReference>
<evidence type="ECO:0000259" key="15">
    <source>
        <dbReference type="Pfam" id="PF20501"/>
    </source>
</evidence>
<evidence type="ECO:0000256" key="7">
    <source>
        <dbReference type="ARBA" id="ARBA00023065"/>
    </source>
</evidence>
<feature type="transmembrane region" description="Helical" evidence="10">
    <location>
        <begin position="789"/>
        <end position="810"/>
    </location>
</feature>
<feature type="transmembrane region" description="Helical" evidence="10">
    <location>
        <begin position="77"/>
        <end position="97"/>
    </location>
</feature>
<keyword evidence="2" id="KW-0813">Transport</keyword>
<sequence>MNLLFVVLIPFVGAGLAAWVSRFGRLQSAWMAGGVAVAALLALSPSIAAPFLGETVIQRIPWLPGFGLDLMFRLDGLGLLFALMILGMGLLIILYARYYLAERDCMGRFYGYLLLFMGSMLGIVLSENLILLLMFWELTSLSSFLLISYWQHREDARTGARMALTVTGLGGVAMLGGFVLLGEIAGSYELSVILASGDLIRADPLYTPMLVLILLGALTKSAQFPFHFWLPHAMAAPTPVSAYLHSATLVKAGVFLLARLFPVLSGTVEWSILVMSAGLATLLLGAYFALFKHDLKGLLAYSTISHLGLITLLFGIGTPLAAVAGIFHIINHATFKASLFMAAGIIDHECGTRDMRRINGLWRYMPYTGTLAMVAAAAMAGVPLFNGFLSKEMFFAEAVDFSAGSPWRLFLPVAVLIAGMLAVAYSLRFIHDVFFNGDPIDLPKTPHEPPRWMKVPVEILVAVCLLVGILPAFTVAPLLYVAAVGVLQTTPPHYDLAIWHGINAALIMSLIALIGGILVYAGRQPLFRFAERLEGRIDAKAMYEQVLQGVLELAGAVTRTLDTGSLQRMILVFVLTALLLGTIGFLGGGAPLTGTRATLPVDAVSLLISMALILVAIWTLMLHRRRFTALIVMGALGLLVSLIFVKFSAPDLALTQLSVEVVTIVLLLLALYFLPQYSPAESSPARRIRDLVVAGLAGTGASLLTWSILTRPYDSIADFFLANSMPGGGGGNVVNVILVDFRGFDTLGEISVLALAGLGIYAMLRDLYLPGPVCDSRGHPWNWDVHPPIMAALTRLLLPLALLVSVFIFLRGHNLPGGGFIAGLITAVALIMQYLANGAEWTHNRMTSNLHPLIGAGLLIGTATGLVSMLLGYPFLTSAFTHVHWPLIGDFELASAIAFDLGVYLVVVGATLLILVHLGLMHNASHPAPADAPALPNHS</sequence>
<feature type="transmembrane region" description="Helical" evidence="10">
    <location>
        <begin position="298"/>
        <end position="316"/>
    </location>
</feature>
<dbReference type="AlphaFoldDB" id="A0A9X0WGM2"/>
<dbReference type="PANTHER" id="PTHR43373">
    <property type="entry name" value="NA(+)/H(+) ANTIPORTER SUBUNIT"/>
    <property type="match status" value="1"/>
</dbReference>
<feature type="transmembrane region" description="Helical" evidence="10">
    <location>
        <begin position="162"/>
        <end position="185"/>
    </location>
</feature>
<dbReference type="InterPro" id="IPR046806">
    <property type="entry name" value="MrpA_C/MbhE"/>
</dbReference>
<evidence type="ECO:0000256" key="1">
    <source>
        <dbReference type="ARBA" id="ARBA00004651"/>
    </source>
</evidence>
<comment type="subcellular location">
    <subcellularLocation>
        <location evidence="1">Cell membrane</location>
        <topology evidence="1">Multi-pass membrane protein</topology>
    </subcellularLocation>
    <subcellularLocation>
        <location evidence="9">Membrane</location>
        <topology evidence="9">Multi-pass membrane protein</topology>
    </subcellularLocation>
</comment>